<keyword evidence="3" id="KW-0804">Transcription</keyword>
<dbReference type="PANTHER" id="PTHR33164:SF104">
    <property type="entry name" value="TRANSCRIPTIONAL REGULATORY PROTEIN"/>
    <property type="match status" value="1"/>
</dbReference>
<dbReference type="EMBL" id="JAHKKG010000027">
    <property type="protein sequence ID" value="MBU2670949.1"/>
    <property type="molecule type" value="Genomic_DNA"/>
</dbReference>
<evidence type="ECO:0000259" key="4">
    <source>
        <dbReference type="PROSITE" id="PS50995"/>
    </source>
</evidence>
<dbReference type="RefSeq" id="WP_215796189.1">
    <property type="nucleotide sequence ID" value="NZ_JAHKKG010000027.1"/>
</dbReference>
<keyword evidence="1" id="KW-0805">Transcription regulation</keyword>
<comment type="caution">
    <text evidence="5">The sequence shown here is derived from an EMBL/GenBank/DDBJ whole genome shotgun (WGS) entry which is preliminary data.</text>
</comment>
<dbReference type="InterPro" id="IPR023187">
    <property type="entry name" value="Tscrpt_reg_MarR-type_CS"/>
</dbReference>
<evidence type="ECO:0000256" key="2">
    <source>
        <dbReference type="ARBA" id="ARBA00023125"/>
    </source>
</evidence>
<dbReference type="PANTHER" id="PTHR33164">
    <property type="entry name" value="TRANSCRIPTIONAL REGULATOR, MARR FAMILY"/>
    <property type="match status" value="1"/>
</dbReference>
<keyword evidence="2" id="KW-0238">DNA-binding</keyword>
<evidence type="ECO:0000313" key="5">
    <source>
        <dbReference type="EMBL" id="MBU2670949.1"/>
    </source>
</evidence>
<dbReference type="PROSITE" id="PS50995">
    <property type="entry name" value="HTH_MARR_2"/>
    <property type="match status" value="1"/>
</dbReference>
<proteinExistence type="predicted"/>
<dbReference type="Pfam" id="PF12802">
    <property type="entry name" value="MarR_2"/>
    <property type="match status" value="1"/>
</dbReference>
<organism evidence="5 6">
    <name type="scientific">Paractinoplanes bogorensis</name>
    <dbReference type="NCBI Taxonomy" id="1610840"/>
    <lineage>
        <taxon>Bacteria</taxon>
        <taxon>Bacillati</taxon>
        <taxon>Actinomycetota</taxon>
        <taxon>Actinomycetes</taxon>
        <taxon>Micromonosporales</taxon>
        <taxon>Micromonosporaceae</taxon>
        <taxon>Paractinoplanes</taxon>
    </lineage>
</organism>
<evidence type="ECO:0000313" key="6">
    <source>
        <dbReference type="Proteomes" id="UP001519654"/>
    </source>
</evidence>
<dbReference type="SMART" id="SM00347">
    <property type="entry name" value="HTH_MARR"/>
    <property type="match status" value="1"/>
</dbReference>
<gene>
    <name evidence="5" type="ORF">KOI35_46375</name>
</gene>
<dbReference type="InterPro" id="IPR036388">
    <property type="entry name" value="WH-like_DNA-bd_sf"/>
</dbReference>
<dbReference type="Gene3D" id="1.10.10.10">
    <property type="entry name" value="Winged helix-like DNA-binding domain superfamily/Winged helix DNA-binding domain"/>
    <property type="match status" value="1"/>
</dbReference>
<dbReference type="InterPro" id="IPR036390">
    <property type="entry name" value="WH_DNA-bd_sf"/>
</dbReference>
<evidence type="ECO:0000256" key="3">
    <source>
        <dbReference type="ARBA" id="ARBA00023163"/>
    </source>
</evidence>
<evidence type="ECO:0000256" key="1">
    <source>
        <dbReference type="ARBA" id="ARBA00023015"/>
    </source>
</evidence>
<keyword evidence="6" id="KW-1185">Reference proteome</keyword>
<accession>A0ABS5Z5H6</accession>
<dbReference type="InterPro" id="IPR000835">
    <property type="entry name" value="HTH_MarR-typ"/>
</dbReference>
<sequence length="178" mass="19985">MSIPAYGVGAGQAQDSVDHHVARWAAFWKDEPAFAPEVEGALVRMNYLGRESRRADAAAFAESRELTAEDYKTLHVLMIQPWPIEATPAQLAEASNVTRAAMTSRLDRLVTAELVTRQNDDTDRRRVLIRPTAAGRAMWNKYIFEGMARDQSLLRALTHEELIQLNALLRKVLLDLEG</sequence>
<dbReference type="SUPFAM" id="SSF46785">
    <property type="entry name" value="Winged helix' DNA-binding domain"/>
    <property type="match status" value="1"/>
</dbReference>
<dbReference type="Proteomes" id="UP001519654">
    <property type="component" value="Unassembled WGS sequence"/>
</dbReference>
<dbReference type="InterPro" id="IPR039422">
    <property type="entry name" value="MarR/SlyA-like"/>
</dbReference>
<name>A0ABS5Z5H6_9ACTN</name>
<dbReference type="PROSITE" id="PS01117">
    <property type="entry name" value="HTH_MARR_1"/>
    <property type="match status" value="1"/>
</dbReference>
<feature type="domain" description="HTH marR-type" evidence="4">
    <location>
        <begin position="35"/>
        <end position="174"/>
    </location>
</feature>
<dbReference type="PRINTS" id="PR00598">
    <property type="entry name" value="HTHMARR"/>
</dbReference>
<reference evidence="5 6" key="1">
    <citation type="submission" date="2021-06" db="EMBL/GenBank/DDBJ databases">
        <title>Actinoplanes lichenicola sp. nov., and Actinoplanes ovalisporus sp. nov., isolated from lichen in Thailand.</title>
        <authorList>
            <person name="Saeng-In P."/>
            <person name="Kanchanasin P."/>
            <person name="Yuki M."/>
            <person name="Kudo T."/>
            <person name="Ohkuma M."/>
            <person name="Phongsopitanun W."/>
            <person name="Tanasupawat S."/>
        </authorList>
    </citation>
    <scope>NUCLEOTIDE SEQUENCE [LARGE SCALE GENOMIC DNA]</scope>
    <source>
        <strain evidence="5 6">NBRC 110975</strain>
    </source>
</reference>
<protein>
    <submittedName>
        <fullName evidence="5">MarR family transcriptional regulator</fullName>
    </submittedName>
</protein>